<dbReference type="GO" id="GO:0043565">
    <property type="term" value="F:sequence-specific DNA binding"/>
    <property type="evidence" value="ECO:0007669"/>
    <property type="project" value="InterPro"/>
</dbReference>
<dbReference type="PANTHER" id="PTHR43280:SF28">
    <property type="entry name" value="HTH-TYPE TRANSCRIPTIONAL ACTIVATOR RHAS"/>
    <property type="match status" value="1"/>
</dbReference>
<evidence type="ECO:0000313" key="6">
    <source>
        <dbReference type="Proteomes" id="UP000824221"/>
    </source>
</evidence>
<dbReference type="InterPro" id="IPR018060">
    <property type="entry name" value="HTH_AraC"/>
</dbReference>
<dbReference type="PROSITE" id="PS01124">
    <property type="entry name" value="HTH_ARAC_FAMILY_2"/>
    <property type="match status" value="1"/>
</dbReference>
<dbReference type="InterPro" id="IPR009057">
    <property type="entry name" value="Homeodomain-like_sf"/>
</dbReference>
<dbReference type="GO" id="GO:0003700">
    <property type="term" value="F:DNA-binding transcription factor activity"/>
    <property type="evidence" value="ECO:0007669"/>
    <property type="project" value="InterPro"/>
</dbReference>
<dbReference type="PRINTS" id="PR00032">
    <property type="entry name" value="HTHARAC"/>
</dbReference>
<gene>
    <name evidence="5" type="ORF">H9797_06395</name>
</gene>
<dbReference type="AlphaFoldDB" id="A0A9D2H2Y1"/>
<evidence type="ECO:0000313" key="5">
    <source>
        <dbReference type="EMBL" id="HJA02982.1"/>
    </source>
</evidence>
<name>A0A9D2H2Y1_9FIRM</name>
<keyword evidence="1" id="KW-0805">Transcription regulation</keyword>
<dbReference type="EMBL" id="DXAJ01000096">
    <property type="protein sequence ID" value="HJA02982.1"/>
    <property type="molecule type" value="Genomic_DNA"/>
</dbReference>
<comment type="caution">
    <text evidence="5">The sequence shown here is derived from an EMBL/GenBank/DDBJ whole genome shotgun (WGS) entry which is preliminary data.</text>
</comment>
<protein>
    <submittedName>
        <fullName evidence="5">AraC family transcriptional regulator</fullName>
    </submittedName>
</protein>
<evidence type="ECO:0000256" key="2">
    <source>
        <dbReference type="ARBA" id="ARBA00023125"/>
    </source>
</evidence>
<organism evidence="5 6">
    <name type="scientific">Candidatus Gallimonas gallistercoris</name>
    <dbReference type="NCBI Taxonomy" id="2838602"/>
    <lineage>
        <taxon>Bacteria</taxon>
        <taxon>Bacillati</taxon>
        <taxon>Bacillota</taxon>
        <taxon>Clostridia</taxon>
        <taxon>Candidatus Gallimonas</taxon>
    </lineage>
</organism>
<evidence type="ECO:0000256" key="3">
    <source>
        <dbReference type="ARBA" id="ARBA00023163"/>
    </source>
</evidence>
<dbReference type="SUPFAM" id="SSF46689">
    <property type="entry name" value="Homeodomain-like"/>
    <property type="match status" value="2"/>
</dbReference>
<feature type="domain" description="HTH araC/xylS-type" evidence="4">
    <location>
        <begin position="297"/>
        <end position="395"/>
    </location>
</feature>
<keyword evidence="2" id="KW-0238">DNA-binding</keyword>
<evidence type="ECO:0000259" key="4">
    <source>
        <dbReference type="PROSITE" id="PS01124"/>
    </source>
</evidence>
<reference evidence="5" key="2">
    <citation type="submission" date="2021-04" db="EMBL/GenBank/DDBJ databases">
        <authorList>
            <person name="Gilroy R."/>
        </authorList>
    </citation>
    <scope>NUCLEOTIDE SEQUENCE</scope>
    <source>
        <strain evidence="5">CHK156-179</strain>
    </source>
</reference>
<dbReference type="InterPro" id="IPR020449">
    <property type="entry name" value="Tscrpt_reg_AraC-type_HTH"/>
</dbReference>
<dbReference type="Proteomes" id="UP000824221">
    <property type="component" value="Unassembled WGS sequence"/>
</dbReference>
<reference evidence="5" key="1">
    <citation type="journal article" date="2021" name="PeerJ">
        <title>Extensive microbial diversity within the chicken gut microbiome revealed by metagenomics and culture.</title>
        <authorList>
            <person name="Gilroy R."/>
            <person name="Ravi A."/>
            <person name="Getino M."/>
            <person name="Pursley I."/>
            <person name="Horton D.L."/>
            <person name="Alikhan N.F."/>
            <person name="Baker D."/>
            <person name="Gharbi K."/>
            <person name="Hall N."/>
            <person name="Watson M."/>
            <person name="Adriaenssens E.M."/>
            <person name="Foster-Nyarko E."/>
            <person name="Jarju S."/>
            <person name="Secka A."/>
            <person name="Antonio M."/>
            <person name="Oren A."/>
            <person name="Chaudhuri R.R."/>
            <person name="La Ragione R."/>
            <person name="Hildebrand F."/>
            <person name="Pallen M.J."/>
        </authorList>
    </citation>
    <scope>NUCLEOTIDE SEQUENCE</scope>
    <source>
        <strain evidence="5">CHK156-179</strain>
    </source>
</reference>
<dbReference type="Pfam" id="PF12833">
    <property type="entry name" value="HTH_18"/>
    <property type="match status" value="1"/>
</dbReference>
<dbReference type="SMART" id="SM00342">
    <property type="entry name" value="HTH_ARAC"/>
    <property type="match status" value="1"/>
</dbReference>
<dbReference type="Gene3D" id="1.10.10.60">
    <property type="entry name" value="Homeodomain-like"/>
    <property type="match status" value="2"/>
</dbReference>
<sequence>MTTQAILRTLELLYATHELPVACFQENLSLLHAYCSCPGYAPVFSAIAGRAPSDQDISLVSGYAGLYGAVRIRESGQLLITGPFLNKKPDEALLDTILHDYELPWEEREPLKQFLFSLPRYPLNRFLNFVVLLNYLFNGEDVSVTEYFKNALPRLQNKIGEKHSKEILKEADISHGTYNFEQQLLSYVSAGDVAGIYAFFDAVSRSAPMTEGKVADDTLRQAKNIFIGLICMVGKVGAIRGNLDIEQTYQLIDLYTQECERCSSVSAVDQLRYTAIMDFTQRVAEQKHPEAYSTDVYQALQFIKTHTNQPIGVADVLEHVGRSRSQFMEQFKKETGETIGKYIVKAKLQEAKLLLAYSDRPLSEISNFFFFSSQSYFQNLFKKQFGVTPLEYRRKHHKE</sequence>
<evidence type="ECO:0000256" key="1">
    <source>
        <dbReference type="ARBA" id="ARBA00023015"/>
    </source>
</evidence>
<keyword evidence="3" id="KW-0804">Transcription</keyword>
<accession>A0A9D2H2Y1</accession>
<proteinExistence type="predicted"/>
<dbReference type="PANTHER" id="PTHR43280">
    <property type="entry name" value="ARAC-FAMILY TRANSCRIPTIONAL REGULATOR"/>
    <property type="match status" value="1"/>
</dbReference>